<evidence type="ECO:0000313" key="1">
    <source>
        <dbReference type="EMBL" id="MBB5744245.1"/>
    </source>
</evidence>
<dbReference type="RefSeq" id="WP_144796237.1">
    <property type="nucleotide sequence ID" value="NZ_BAAAPG010000001.1"/>
</dbReference>
<comment type="caution">
    <text evidence="1">The sequence shown here is derived from an EMBL/GenBank/DDBJ whole genome shotgun (WGS) entry which is preliminary data.</text>
</comment>
<sequence length="90" mass="10239">MLVALIRPVEVRTVSVEGEHIPDMRNEVITQMPEGWDLINAPVSMARGGARKMEATFQRFDELREIEAEDMDALIAKVPEGWMMLSVRRA</sequence>
<dbReference type="Proteomes" id="UP000517712">
    <property type="component" value="Unassembled WGS sequence"/>
</dbReference>
<keyword evidence="2" id="KW-1185">Reference proteome</keyword>
<organism evidence="1 2">
    <name type="scientific">Microbacterium ginsengiterrae</name>
    <dbReference type="NCBI Taxonomy" id="546115"/>
    <lineage>
        <taxon>Bacteria</taxon>
        <taxon>Bacillati</taxon>
        <taxon>Actinomycetota</taxon>
        <taxon>Actinomycetes</taxon>
        <taxon>Micrococcales</taxon>
        <taxon>Microbacteriaceae</taxon>
        <taxon>Microbacterium</taxon>
    </lineage>
</organism>
<protein>
    <submittedName>
        <fullName evidence="1">Uncharacterized protein</fullName>
    </submittedName>
</protein>
<evidence type="ECO:0000313" key="2">
    <source>
        <dbReference type="Proteomes" id="UP000517712"/>
    </source>
</evidence>
<proteinExistence type="predicted"/>
<dbReference type="AlphaFoldDB" id="A0A7W9CEN7"/>
<dbReference type="EMBL" id="JACHMU010000001">
    <property type="protein sequence ID" value="MBB5744245.1"/>
    <property type="molecule type" value="Genomic_DNA"/>
</dbReference>
<accession>A0A7W9CEN7</accession>
<name>A0A7W9CEN7_9MICO</name>
<gene>
    <name evidence="1" type="ORF">HD600_002742</name>
</gene>
<reference evidence="1 2" key="1">
    <citation type="submission" date="2020-08" db="EMBL/GenBank/DDBJ databases">
        <title>Sequencing the genomes of 1000 actinobacteria strains.</title>
        <authorList>
            <person name="Klenk H.-P."/>
        </authorList>
    </citation>
    <scope>NUCLEOTIDE SEQUENCE [LARGE SCALE GENOMIC DNA]</scope>
    <source>
        <strain evidence="1 2">DSM 24823</strain>
    </source>
</reference>